<dbReference type="AlphaFoldDB" id="A0A194R2M9"/>
<accession>A0A194R2M9</accession>
<keyword evidence="2" id="KW-1185">Reference proteome</keyword>
<dbReference type="EMBL" id="KQ460845">
    <property type="protein sequence ID" value="KPJ12048.1"/>
    <property type="molecule type" value="Genomic_DNA"/>
</dbReference>
<evidence type="ECO:0000313" key="1">
    <source>
        <dbReference type="EMBL" id="KPJ12048.1"/>
    </source>
</evidence>
<sequence>MRPATGFTCTRRQIWEHFLSLTCSESQPVYGLRFRFAFLITVTPTKCRPLLNTYDIIRRSLATVYVSSLLEAIGIARDDGKRPDGMSLIPQKMGQVLVWNVFRHAAPLPSSY</sequence>
<evidence type="ECO:0000313" key="2">
    <source>
        <dbReference type="Proteomes" id="UP000053240"/>
    </source>
</evidence>
<organism evidence="1 2">
    <name type="scientific">Papilio machaon</name>
    <name type="common">Old World swallowtail butterfly</name>
    <dbReference type="NCBI Taxonomy" id="76193"/>
    <lineage>
        <taxon>Eukaryota</taxon>
        <taxon>Metazoa</taxon>
        <taxon>Ecdysozoa</taxon>
        <taxon>Arthropoda</taxon>
        <taxon>Hexapoda</taxon>
        <taxon>Insecta</taxon>
        <taxon>Pterygota</taxon>
        <taxon>Neoptera</taxon>
        <taxon>Endopterygota</taxon>
        <taxon>Lepidoptera</taxon>
        <taxon>Glossata</taxon>
        <taxon>Ditrysia</taxon>
        <taxon>Papilionoidea</taxon>
        <taxon>Papilionidae</taxon>
        <taxon>Papilioninae</taxon>
        <taxon>Papilio</taxon>
    </lineage>
</organism>
<dbReference type="Proteomes" id="UP000053240">
    <property type="component" value="Unassembled WGS sequence"/>
</dbReference>
<name>A0A194R2M9_PAPMA</name>
<protein>
    <submittedName>
        <fullName evidence="1">Uncharacterized protein</fullName>
    </submittedName>
</protein>
<reference evidence="1 2" key="1">
    <citation type="journal article" date="2015" name="Nat. Commun.">
        <title>Outbred genome sequencing and CRISPR/Cas9 gene editing in butterflies.</title>
        <authorList>
            <person name="Li X."/>
            <person name="Fan D."/>
            <person name="Zhang W."/>
            <person name="Liu G."/>
            <person name="Zhang L."/>
            <person name="Zhao L."/>
            <person name="Fang X."/>
            <person name="Chen L."/>
            <person name="Dong Y."/>
            <person name="Chen Y."/>
            <person name="Ding Y."/>
            <person name="Zhao R."/>
            <person name="Feng M."/>
            <person name="Zhu Y."/>
            <person name="Feng Y."/>
            <person name="Jiang X."/>
            <person name="Zhu D."/>
            <person name="Xiang H."/>
            <person name="Feng X."/>
            <person name="Li S."/>
            <person name="Wang J."/>
            <person name="Zhang G."/>
            <person name="Kronforst M.R."/>
            <person name="Wang W."/>
        </authorList>
    </citation>
    <scope>NUCLEOTIDE SEQUENCE [LARGE SCALE GENOMIC DNA]</scope>
    <source>
        <strain evidence="1">Ya'a_city_454_Pm</strain>
        <tissue evidence="1">Whole body</tissue>
    </source>
</reference>
<proteinExistence type="predicted"/>
<dbReference type="InParanoid" id="A0A194R2M9"/>
<gene>
    <name evidence="1" type="ORF">RR48_06418</name>
</gene>